<name>A0A0L0BZ74_LUCCU</name>
<feature type="coiled-coil region" evidence="1">
    <location>
        <begin position="21"/>
        <end position="55"/>
    </location>
</feature>
<feature type="non-terminal residue" evidence="2">
    <location>
        <position position="199"/>
    </location>
</feature>
<organism evidence="2 3">
    <name type="scientific">Lucilia cuprina</name>
    <name type="common">Green bottle fly</name>
    <name type="synonym">Australian sheep blowfly</name>
    <dbReference type="NCBI Taxonomy" id="7375"/>
    <lineage>
        <taxon>Eukaryota</taxon>
        <taxon>Metazoa</taxon>
        <taxon>Ecdysozoa</taxon>
        <taxon>Arthropoda</taxon>
        <taxon>Hexapoda</taxon>
        <taxon>Insecta</taxon>
        <taxon>Pterygota</taxon>
        <taxon>Neoptera</taxon>
        <taxon>Endopterygota</taxon>
        <taxon>Diptera</taxon>
        <taxon>Brachycera</taxon>
        <taxon>Muscomorpha</taxon>
        <taxon>Oestroidea</taxon>
        <taxon>Calliphoridae</taxon>
        <taxon>Luciliinae</taxon>
        <taxon>Lucilia</taxon>
    </lineage>
</organism>
<dbReference type="EMBL" id="JRES01001125">
    <property type="protein sequence ID" value="KNC25296.1"/>
    <property type="molecule type" value="Genomic_DNA"/>
</dbReference>
<gene>
    <name evidence="2" type="ORF">FF38_02532</name>
</gene>
<dbReference type="Proteomes" id="UP000037069">
    <property type="component" value="Unassembled WGS sequence"/>
</dbReference>
<keyword evidence="3" id="KW-1185">Reference proteome</keyword>
<sequence>MSYLQAIFEFIKNFCDEDDEFKKMCQEIEQLNRENLKLERDIEECDREYVRLQIEQHNLQTVTSSHLAVENCDQMSMGIFQQILEMNSLLKQIDFGKIVKCHHMEMETKFLKESQPIQEAMSHTQEWYEKMEQRFIVRKYRQVAIANREAEEKAQKELDAMRISGKESMDKLLQAKDKRNALIVALIQEAKEMEAFKEK</sequence>
<proteinExistence type="predicted"/>
<protein>
    <submittedName>
        <fullName evidence="2">Uncharacterized protein</fullName>
    </submittedName>
</protein>
<comment type="caution">
    <text evidence="2">The sequence shown here is derived from an EMBL/GenBank/DDBJ whole genome shotgun (WGS) entry which is preliminary data.</text>
</comment>
<dbReference type="OrthoDB" id="8039558at2759"/>
<evidence type="ECO:0000313" key="2">
    <source>
        <dbReference type="EMBL" id="KNC25296.1"/>
    </source>
</evidence>
<keyword evidence="1" id="KW-0175">Coiled coil</keyword>
<accession>A0A0L0BZ74</accession>
<dbReference type="AlphaFoldDB" id="A0A0L0BZ74"/>
<evidence type="ECO:0000256" key="1">
    <source>
        <dbReference type="SAM" id="Coils"/>
    </source>
</evidence>
<reference evidence="2 3" key="1">
    <citation type="journal article" date="2015" name="Nat. Commun.">
        <title>Lucilia cuprina genome unlocks parasitic fly biology to underpin future interventions.</title>
        <authorList>
            <person name="Anstead C.A."/>
            <person name="Korhonen P.K."/>
            <person name="Young N.D."/>
            <person name="Hall R.S."/>
            <person name="Jex A.R."/>
            <person name="Murali S.C."/>
            <person name="Hughes D.S."/>
            <person name="Lee S.F."/>
            <person name="Perry T."/>
            <person name="Stroehlein A.J."/>
            <person name="Ansell B.R."/>
            <person name="Breugelmans B."/>
            <person name="Hofmann A."/>
            <person name="Qu J."/>
            <person name="Dugan S."/>
            <person name="Lee S.L."/>
            <person name="Chao H."/>
            <person name="Dinh H."/>
            <person name="Han Y."/>
            <person name="Doddapaneni H.V."/>
            <person name="Worley K.C."/>
            <person name="Muzny D.M."/>
            <person name="Ioannidis P."/>
            <person name="Waterhouse R.M."/>
            <person name="Zdobnov E.M."/>
            <person name="James P.J."/>
            <person name="Bagnall N.H."/>
            <person name="Kotze A.C."/>
            <person name="Gibbs R.A."/>
            <person name="Richards S."/>
            <person name="Batterham P."/>
            <person name="Gasser R.B."/>
        </authorList>
    </citation>
    <scope>NUCLEOTIDE SEQUENCE [LARGE SCALE GENOMIC DNA]</scope>
    <source>
        <strain evidence="2 3">LS</strain>
        <tissue evidence="2">Full body</tissue>
    </source>
</reference>
<evidence type="ECO:0000313" key="3">
    <source>
        <dbReference type="Proteomes" id="UP000037069"/>
    </source>
</evidence>